<organism evidence="1 2">
    <name type="scientific">Portunus trituberculatus</name>
    <name type="common">Swimming crab</name>
    <name type="synonym">Neptunus trituberculatus</name>
    <dbReference type="NCBI Taxonomy" id="210409"/>
    <lineage>
        <taxon>Eukaryota</taxon>
        <taxon>Metazoa</taxon>
        <taxon>Ecdysozoa</taxon>
        <taxon>Arthropoda</taxon>
        <taxon>Crustacea</taxon>
        <taxon>Multicrustacea</taxon>
        <taxon>Malacostraca</taxon>
        <taxon>Eumalacostraca</taxon>
        <taxon>Eucarida</taxon>
        <taxon>Decapoda</taxon>
        <taxon>Pleocyemata</taxon>
        <taxon>Brachyura</taxon>
        <taxon>Eubrachyura</taxon>
        <taxon>Portunoidea</taxon>
        <taxon>Portunidae</taxon>
        <taxon>Portuninae</taxon>
        <taxon>Portunus</taxon>
    </lineage>
</organism>
<dbReference type="EMBL" id="VSRR010023772">
    <property type="protein sequence ID" value="MPC65752.1"/>
    <property type="molecule type" value="Genomic_DNA"/>
</dbReference>
<sequence>MQAGNIQDEGLYFNNMRNEMYQIFPLLETRWTQIASLHIDTLNMAVLTLTPGCGCENVY</sequence>
<reference evidence="1 2" key="1">
    <citation type="submission" date="2019-05" db="EMBL/GenBank/DDBJ databases">
        <title>Another draft genome of Portunus trituberculatus and its Hox gene families provides insights of decapod evolution.</title>
        <authorList>
            <person name="Jeong J.-H."/>
            <person name="Song I."/>
            <person name="Kim S."/>
            <person name="Choi T."/>
            <person name="Kim D."/>
            <person name="Ryu S."/>
            <person name="Kim W."/>
        </authorList>
    </citation>
    <scope>NUCLEOTIDE SEQUENCE [LARGE SCALE GENOMIC DNA]</scope>
    <source>
        <tissue evidence="1">Muscle</tissue>
    </source>
</reference>
<dbReference type="Proteomes" id="UP000324222">
    <property type="component" value="Unassembled WGS sequence"/>
</dbReference>
<comment type="caution">
    <text evidence="1">The sequence shown here is derived from an EMBL/GenBank/DDBJ whole genome shotgun (WGS) entry which is preliminary data.</text>
</comment>
<name>A0A5B7H3U8_PORTR</name>
<keyword evidence="2" id="KW-1185">Reference proteome</keyword>
<evidence type="ECO:0000313" key="2">
    <source>
        <dbReference type="Proteomes" id="UP000324222"/>
    </source>
</evidence>
<accession>A0A5B7H3U8</accession>
<dbReference type="AlphaFoldDB" id="A0A5B7H3U8"/>
<evidence type="ECO:0000313" key="1">
    <source>
        <dbReference type="EMBL" id="MPC65752.1"/>
    </source>
</evidence>
<protein>
    <submittedName>
        <fullName evidence="1">Uncharacterized protein</fullName>
    </submittedName>
</protein>
<gene>
    <name evidence="1" type="ORF">E2C01_059888</name>
</gene>
<proteinExistence type="predicted"/>